<keyword evidence="7" id="KW-1185">Reference proteome</keyword>
<feature type="disulfide bond" evidence="3">
    <location>
        <begin position="73"/>
        <end position="111"/>
    </location>
</feature>
<feature type="chain" id="PRO_5042957520" description="FZ domain-containing protein" evidence="4">
    <location>
        <begin position="25"/>
        <end position="288"/>
    </location>
</feature>
<dbReference type="PANTHER" id="PTHR11309">
    <property type="entry name" value="FRIZZLED"/>
    <property type="match status" value="1"/>
</dbReference>
<comment type="caution">
    <text evidence="3">Lacks conserved residue(s) required for the propagation of feature annotation.</text>
</comment>
<proteinExistence type="predicted"/>
<dbReference type="GO" id="GO:0060070">
    <property type="term" value="P:canonical Wnt signaling pathway"/>
    <property type="evidence" value="ECO:0007669"/>
    <property type="project" value="TreeGrafter"/>
</dbReference>
<dbReference type="Gene3D" id="1.10.2000.10">
    <property type="entry name" value="Frizzled cysteine-rich domain"/>
    <property type="match status" value="2"/>
</dbReference>
<keyword evidence="2 3" id="KW-1015">Disulfide bond</keyword>
<evidence type="ECO:0000313" key="7">
    <source>
        <dbReference type="Proteomes" id="UP001347796"/>
    </source>
</evidence>
<dbReference type="PROSITE" id="PS50038">
    <property type="entry name" value="FZ"/>
    <property type="match status" value="2"/>
</dbReference>
<dbReference type="InterPro" id="IPR015526">
    <property type="entry name" value="Frizzled/SFRP"/>
</dbReference>
<feature type="signal peptide" evidence="4">
    <location>
        <begin position="1"/>
        <end position="24"/>
    </location>
</feature>
<keyword evidence="1" id="KW-0217">Developmental protein</keyword>
<evidence type="ECO:0000256" key="3">
    <source>
        <dbReference type="PROSITE-ProRule" id="PRU00090"/>
    </source>
</evidence>
<dbReference type="PANTHER" id="PTHR11309:SF126">
    <property type="entry name" value="FRIZZLED-2"/>
    <property type="match status" value="1"/>
</dbReference>
<dbReference type="AlphaFoldDB" id="A0AAN8QB14"/>
<dbReference type="GO" id="GO:0017147">
    <property type="term" value="F:Wnt-protein binding"/>
    <property type="evidence" value="ECO:0007669"/>
    <property type="project" value="TreeGrafter"/>
</dbReference>
<sequence length="288" mass="33394">MTSFNVKWVIIASVISISLVAVSGQACVRVEVPMCKGLINYNFTRLPNKFGHTTQSEVYWALQQWWPFMDMGCSQNLRLLICGLYLPKCTTGSTQVQLPCRETCRRAKNRCSQEMQRQNLPWSSQFRCSQFLPKRSRRCVGPLKEKKKKKSRRRHVTCQRNHLPMCSGIGYRFGSLPNMFLQSNIREMKREMAQYQPLLDTNCSPHLKFFLCGVFMPFCLKQETSECEVPFVVPCREVCESVQTSCGQIFERQRGGLPWPGKFHCHRYPSRDYTRNPNDCSVSCVMPN</sequence>
<protein>
    <recommendedName>
        <fullName evidence="5">FZ domain-containing protein</fullName>
    </recommendedName>
</protein>
<accession>A0AAN8QB14</accession>
<dbReference type="PROSITE" id="PS51257">
    <property type="entry name" value="PROKAR_LIPOPROTEIN"/>
    <property type="match status" value="1"/>
</dbReference>
<dbReference type="Proteomes" id="UP001347796">
    <property type="component" value="Unassembled WGS sequence"/>
</dbReference>
<evidence type="ECO:0000256" key="1">
    <source>
        <dbReference type="ARBA" id="ARBA00022473"/>
    </source>
</evidence>
<dbReference type="SUPFAM" id="SSF63501">
    <property type="entry name" value="Frizzled cysteine-rich domain"/>
    <property type="match status" value="2"/>
</dbReference>
<dbReference type="GO" id="GO:0005886">
    <property type="term" value="C:plasma membrane"/>
    <property type="evidence" value="ECO:0007669"/>
    <property type="project" value="TreeGrafter"/>
</dbReference>
<dbReference type="InterPro" id="IPR036790">
    <property type="entry name" value="Frizzled_dom_sf"/>
</dbReference>
<dbReference type="InterPro" id="IPR020067">
    <property type="entry name" value="Frizzled_dom"/>
</dbReference>
<evidence type="ECO:0000256" key="2">
    <source>
        <dbReference type="ARBA" id="ARBA00023157"/>
    </source>
</evidence>
<organism evidence="6 7">
    <name type="scientific">Patella caerulea</name>
    <name type="common">Rayed Mediterranean limpet</name>
    <dbReference type="NCBI Taxonomy" id="87958"/>
    <lineage>
        <taxon>Eukaryota</taxon>
        <taxon>Metazoa</taxon>
        <taxon>Spiralia</taxon>
        <taxon>Lophotrochozoa</taxon>
        <taxon>Mollusca</taxon>
        <taxon>Gastropoda</taxon>
        <taxon>Patellogastropoda</taxon>
        <taxon>Patelloidea</taxon>
        <taxon>Patellidae</taxon>
        <taxon>Patella</taxon>
    </lineage>
</organism>
<feature type="domain" description="FZ" evidence="5">
    <location>
        <begin position="22"/>
        <end position="142"/>
    </location>
</feature>
<feature type="disulfide bond" evidence="3">
    <location>
        <begin position="104"/>
        <end position="128"/>
    </location>
</feature>
<dbReference type="Pfam" id="PF01392">
    <property type="entry name" value="Fz"/>
    <property type="match status" value="2"/>
</dbReference>
<dbReference type="CDD" id="cd07066">
    <property type="entry name" value="CRD_FZ"/>
    <property type="match status" value="1"/>
</dbReference>
<feature type="disulfide bond" evidence="3">
    <location>
        <begin position="166"/>
        <end position="212"/>
    </location>
</feature>
<dbReference type="EMBL" id="JAZGQO010000001">
    <property type="protein sequence ID" value="KAK6196015.1"/>
    <property type="molecule type" value="Genomic_DNA"/>
</dbReference>
<name>A0AAN8QB14_PATCE</name>
<evidence type="ECO:0000256" key="4">
    <source>
        <dbReference type="SAM" id="SignalP"/>
    </source>
</evidence>
<dbReference type="GO" id="GO:0035567">
    <property type="term" value="P:non-canonical Wnt signaling pathway"/>
    <property type="evidence" value="ECO:0007669"/>
    <property type="project" value="TreeGrafter"/>
</dbReference>
<reference evidence="6 7" key="1">
    <citation type="submission" date="2024-01" db="EMBL/GenBank/DDBJ databases">
        <title>The genome of the rayed Mediterranean limpet Patella caerulea (Linnaeus, 1758).</title>
        <authorList>
            <person name="Anh-Thu Weber A."/>
            <person name="Halstead-Nussloch G."/>
        </authorList>
    </citation>
    <scope>NUCLEOTIDE SEQUENCE [LARGE SCALE GENOMIC DNA]</scope>
    <source>
        <strain evidence="6">AATW-2023a</strain>
        <tissue evidence="6">Whole specimen</tissue>
    </source>
</reference>
<evidence type="ECO:0000259" key="5">
    <source>
        <dbReference type="PROSITE" id="PS50038"/>
    </source>
</evidence>
<feature type="domain" description="FZ" evidence="5">
    <location>
        <begin position="153"/>
        <end position="283"/>
    </location>
</feature>
<keyword evidence="4" id="KW-0732">Signal</keyword>
<dbReference type="SMART" id="SM00063">
    <property type="entry name" value="FRI"/>
    <property type="match status" value="2"/>
</dbReference>
<comment type="caution">
    <text evidence="6">The sequence shown here is derived from an EMBL/GenBank/DDBJ whole genome shotgun (WGS) entry which is preliminary data.</text>
</comment>
<dbReference type="GO" id="GO:0042813">
    <property type="term" value="F:Wnt receptor activity"/>
    <property type="evidence" value="ECO:0007669"/>
    <property type="project" value="TreeGrafter"/>
</dbReference>
<gene>
    <name evidence="6" type="ORF">SNE40_001320</name>
</gene>
<evidence type="ECO:0000313" key="6">
    <source>
        <dbReference type="EMBL" id="KAK6196015.1"/>
    </source>
</evidence>
<feature type="disulfide bond" evidence="3">
    <location>
        <begin position="158"/>
        <end position="219"/>
    </location>
</feature>